<gene>
    <name evidence="1" type="ORF">E2C01_024920</name>
</gene>
<dbReference type="AlphaFoldDB" id="A0A5B7EE42"/>
<comment type="caution">
    <text evidence="1">The sequence shown here is derived from an EMBL/GenBank/DDBJ whole genome shotgun (WGS) entry which is preliminary data.</text>
</comment>
<reference evidence="1 2" key="1">
    <citation type="submission" date="2019-05" db="EMBL/GenBank/DDBJ databases">
        <title>Another draft genome of Portunus trituberculatus and its Hox gene families provides insights of decapod evolution.</title>
        <authorList>
            <person name="Jeong J.-H."/>
            <person name="Song I."/>
            <person name="Kim S."/>
            <person name="Choi T."/>
            <person name="Kim D."/>
            <person name="Ryu S."/>
            <person name="Kim W."/>
        </authorList>
    </citation>
    <scope>NUCLEOTIDE SEQUENCE [LARGE SCALE GENOMIC DNA]</scope>
    <source>
        <tissue evidence="1">Muscle</tissue>
    </source>
</reference>
<evidence type="ECO:0000313" key="1">
    <source>
        <dbReference type="EMBL" id="MPC31625.1"/>
    </source>
</evidence>
<keyword evidence="2" id="KW-1185">Reference proteome</keyword>
<evidence type="ECO:0000313" key="2">
    <source>
        <dbReference type="Proteomes" id="UP000324222"/>
    </source>
</evidence>
<name>A0A5B7EE42_PORTR</name>
<dbReference type="EMBL" id="VSRR010002475">
    <property type="protein sequence ID" value="MPC31625.1"/>
    <property type="molecule type" value="Genomic_DNA"/>
</dbReference>
<accession>A0A5B7EE42</accession>
<dbReference type="Proteomes" id="UP000324222">
    <property type="component" value="Unassembled WGS sequence"/>
</dbReference>
<proteinExistence type="predicted"/>
<protein>
    <submittedName>
        <fullName evidence="1">Uncharacterized protein</fullName>
    </submittedName>
</protein>
<sequence length="61" mass="6877">MKGEEEEEEEFLLVVVVLVDREVGKKERRKVESSNRSNLTACFGVRGSPSARVRILSTARV</sequence>
<organism evidence="1 2">
    <name type="scientific">Portunus trituberculatus</name>
    <name type="common">Swimming crab</name>
    <name type="synonym">Neptunus trituberculatus</name>
    <dbReference type="NCBI Taxonomy" id="210409"/>
    <lineage>
        <taxon>Eukaryota</taxon>
        <taxon>Metazoa</taxon>
        <taxon>Ecdysozoa</taxon>
        <taxon>Arthropoda</taxon>
        <taxon>Crustacea</taxon>
        <taxon>Multicrustacea</taxon>
        <taxon>Malacostraca</taxon>
        <taxon>Eumalacostraca</taxon>
        <taxon>Eucarida</taxon>
        <taxon>Decapoda</taxon>
        <taxon>Pleocyemata</taxon>
        <taxon>Brachyura</taxon>
        <taxon>Eubrachyura</taxon>
        <taxon>Portunoidea</taxon>
        <taxon>Portunidae</taxon>
        <taxon>Portuninae</taxon>
        <taxon>Portunus</taxon>
    </lineage>
</organism>